<evidence type="ECO:0000256" key="3">
    <source>
        <dbReference type="ARBA" id="ARBA00022723"/>
    </source>
</evidence>
<dbReference type="GO" id="GO:0005506">
    <property type="term" value="F:iron ion binding"/>
    <property type="evidence" value="ECO:0007669"/>
    <property type="project" value="InterPro"/>
</dbReference>
<dbReference type="SUPFAM" id="SSF48264">
    <property type="entry name" value="Cytochrome P450"/>
    <property type="match status" value="1"/>
</dbReference>
<evidence type="ECO:0000256" key="5">
    <source>
        <dbReference type="ARBA" id="ARBA00023004"/>
    </source>
</evidence>
<dbReference type="InterPro" id="IPR001128">
    <property type="entry name" value="Cyt_P450"/>
</dbReference>
<dbReference type="GO" id="GO:0016705">
    <property type="term" value="F:oxidoreductase activity, acting on paired donors, with incorporation or reduction of molecular oxygen"/>
    <property type="evidence" value="ECO:0007669"/>
    <property type="project" value="InterPro"/>
</dbReference>
<dbReference type="Proteomes" id="UP000215145">
    <property type="component" value="Unassembled WGS sequence"/>
</dbReference>
<dbReference type="PANTHER" id="PTHR46696:SF1">
    <property type="entry name" value="CYTOCHROME P450 YJIB-RELATED"/>
    <property type="match status" value="1"/>
</dbReference>
<dbReference type="EMBL" id="NMUQ01000001">
    <property type="protein sequence ID" value="OXM15594.1"/>
    <property type="molecule type" value="Genomic_DNA"/>
</dbReference>
<evidence type="ECO:0000256" key="1">
    <source>
        <dbReference type="ARBA" id="ARBA00010617"/>
    </source>
</evidence>
<dbReference type="PANTHER" id="PTHR46696">
    <property type="entry name" value="P450, PUTATIVE (EUROFUNG)-RELATED"/>
    <property type="match status" value="1"/>
</dbReference>
<dbReference type="RefSeq" id="WP_089522688.1">
    <property type="nucleotide sequence ID" value="NZ_NMUQ01000001.1"/>
</dbReference>
<keyword evidence="4" id="KW-0560">Oxidoreductase</keyword>
<dbReference type="FunFam" id="1.10.630.10:FF:000018">
    <property type="entry name" value="Cytochrome P450 monooxygenase"/>
    <property type="match status" value="1"/>
</dbReference>
<evidence type="ECO:0000256" key="2">
    <source>
        <dbReference type="ARBA" id="ARBA00022617"/>
    </source>
</evidence>
<dbReference type="GO" id="GO:0020037">
    <property type="term" value="F:heme binding"/>
    <property type="evidence" value="ECO:0007669"/>
    <property type="project" value="InterPro"/>
</dbReference>
<dbReference type="InterPro" id="IPR036396">
    <property type="entry name" value="Cyt_P450_sf"/>
</dbReference>
<dbReference type="CDD" id="cd11032">
    <property type="entry name" value="P450_EryK-like"/>
    <property type="match status" value="1"/>
</dbReference>
<name>A0A229P0X2_9BACL</name>
<dbReference type="Pfam" id="PF00067">
    <property type="entry name" value="p450"/>
    <property type="match status" value="1"/>
</dbReference>
<sequence length="389" mass="44246">MDWNVTDLIPLEAYREKRKNSPVEPVYYEDHVGVTGWRLFGYEEVKLAFTRHDLFSSQNPEPSEDPIESSILRTDPPKHRQLRMLVSKAFTPKIIEAMETSIRSLTEELFDRAEASGQMEVMSELASPLPISVIARMLGVPSEDFNRFKVWSEDLVGNNGERFQNCQQEMSVYFKTIADERRLHPQDDLITRLVQAQVDDEKLTELELIGFCILLLVAGNETTTNLIASSFLCLDSMPEVRAELLADRSLIPVALEEVFRYYSPVQLTYRTVKQDMELNGHQLRAGEPVFLHIGSANHDESVFEQPEVFNLHRNPNPHVGLGSGIHYCLGAQLARLEARVVLETLLERFPNFKIDHSAPLERIESNMMFGLKGLQVVLARDGTAASRYA</sequence>
<evidence type="ECO:0000256" key="4">
    <source>
        <dbReference type="ARBA" id="ARBA00023002"/>
    </source>
</evidence>
<dbReference type="OrthoDB" id="9801155at2"/>
<dbReference type="GO" id="GO:0004497">
    <property type="term" value="F:monooxygenase activity"/>
    <property type="evidence" value="ECO:0007669"/>
    <property type="project" value="UniProtKB-KW"/>
</dbReference>
<dbReference type="InterPro" id="IPR002397">
    <property type="entry name" value="Cyt_P450_B"/>
</dbReference>
<comment type="similarity">
    <text evidence="1">Belongs to the cytochrome P450 family.</text>
</comment>
<keyword evidence="5" id="KW-0408">Iron</keyword>
<organism evidence="7 8">
    <name type="scientific">Paenibacillus herberti</name>
    <dbReference type="NCBI Taxonomy" id="1619309"/>
    <lineage>
        <taxon>Bacteria</taxon>
        <taxon>Bacillati</taxon>
        <taxon>Bacillota</taxon>
        <taxon>Bacilli</taxon>
        <taxon>Bacillales</taxon>
        <taxon>Paenibacillaceae</taxon>
        <taxon>Paenibacillus</taxon>
    </lineage>
</organism>
<evidence type="ECO:0000256" key="6">
    <source>
        <dbReference type="ARBA" id="ARBA00023033"/>
    </source>
</evidence>
<keyword evidence="8" id="KW-1185">Reference proteome</keyword>
<keyword evidence="2" id="KW-0349">Heme</keyword>
<keyword evidence="3" id="KW-0479">Metal-binding</keyword>
<reference evidence="7 8" key="1">
    <citation type="submission" date="2017-07" db="EMBL/GenBank/DDBJ databases">
        <title>Paenibacillus herberti R33 genome sequencing and assembly.</title>
        <authorList>
            <person name="Su W."/>
        </authorList>
    </citation>
    <scope>NUCLEOTIDE SEQUENCE [LARGE SCALE GENOMIC DNA]</scope>
    <source>
        <strain evidence="7 8">R33</strain>
    </source>
</reference>
<comment type="caution">
    <text evidence="7">The sequence shown here is derived from an EMBL/GenBank/DDBJ whole genome shotgun (WGS) entry which is preliminary data.</text>
</comment>
<gene>
    <name evidence="7" type="ORF">CGZ75_02330</name>
</gene>
<proteinExistence type="inferred from homology"/>
<keyword evidence="6" id="KW-0503">Monooxygenase</keyword>
<evidence type="ECO:0000313" key="7">
    <source>
        <dbReference type="EMBL" id="OXM15594.1"/>
    </source>
</evidence>
<evidence type="ECO:0000313" key="8">
    <source>
        <dbReference type="Proteomes" id="UP000215145"/>
    </source>
</evidence>
<dbReference type="Gene3D" id="1.10.630.10">
    <property type="entry name" value="Cytochrome P450"/>
    <property type="match status" value="1"/>
</dbReference>
<protein>
    <submittedName>
        <fullName evidence="7">Cytochrome P450</fullName>
    </submittedName>
</protein>
<accession>A0A229P0X2</accession>
<dbReference type="PRINTS" id="PR00359">
    <property type="entry name" value="BP450"/>
</dbReference>
<dbReference type="AlphaFoldDB" id="A0A229P0X2"/>